<evidence type="ECO:0000256" key="1">
    <source>
        <dbReference type="SAM" id="Phobius"/>
    </source>
</evidence>
<dbReference type="Proteomes" id="UP000075349">
    <property type="component" value="Unassembled WGS sequence"/>
</dbReference>
<organism evidence="2 3">
    <name type="scientific">Vibrio cidicii</name>
    <dbReference type="NCBI Taxonomy" id="1763883"/>
    <lineage>
        <taxon>Bacteria</taxon>
        <taxon>Pseudomonadati</taxon>
        <taxon>Pseudomonadota</taxon>
        <taxon>Gammaproteobacteria</taxon>
        <taxon>Vibrionales</taxon>
        <taxon>Vibrionaceae</taxon>
        <taxon>Vibrio</taxon>
    </lineage>
</organism>
<reference evidence="3" key="1">
    <citation type="submission" date="2015-12" db="EMBL/GenBank/DDBJ databases">
        <authorList>
            <person name="Tarr C.L."/>
            <person name="Gladney L.M."/>
        </authorList>
    </citation>
    <scope>NUCLEOTIDE SEQUENCE [LARGE SCALE GENOMIC DNA]</scope>
    <source>
        <strain evidence="3">2756-81</strain>
    </source>
</reference>
<comment type="caution">
    <text evidence="2">The sequence shown here is derived from an EMBL/GenBank/DDBJ whole genome shotgun (WGS) entry which is preliminary data.</text>
</comment>
<accession>A0A151JFM2</accession>
<keyword evidence="1" id="KW-0472">Membrane</keyword>
<name>A0A151JFM2_9VIBR</name>
<dbReference type="AlphaFoldDB" id="A0A151JFM2"/>
<evidence type="ECO:0000313" key="2">
    <source>
        <dbReference type="EMBL" id="KYN24518.1"/>
    </source>
</evidence>
<protein>
    <submittedName>
        <fullName evidence="2">Uncharacterized protein</fullName>
    </submittedName>
</protein>
<keyword evidence="1" id="KW-1133">Transmembrane helix</keyword>
<proteinExistence type="predicted"/>
<gene>
    <name evidence="2" type="ORF">AUQ44_00885</name>
</gene>
<feature type="transmembrane region" description="Helical" evidence="1">
    <location>
        <begin position="6"/>
        <end position="26"/>
    </location>
</feature>
<sequence>MNNEYIAPFFTVLGVIVGGGVSYFTAMRIKLLEFKQSNIKLELESRKKLYGDFLAETNRLALDSIVKKNSDPIFLAKISSLLVEIELVSNSDVHEKAKEIVGHILDINSQIPKDRNDLPPLRAQFVELVKTELQQIQQQT</sequence>
<dbReference type="EMBL" id="LOMK01000001">
    <property type="protein sequence ID" value="KYN24518.1"/>
    <property type="molecule type" value="Genomic_DNA"/>
</dbReference>
<keyword evidence="1" id="KW-0812">Transmembrane</keyword>
<evidence type="ECO:0000313" key="3">
    <source>
        <dbReference type="Proteomes" id="UP000075349"/>
    </source>
</evidence>